<dbReference type="GO" id="GO:0007059">
    <property type="term" value="P:chromosome segregation"/>
    <property type="evidence" value="ECO:0007669"/>
    <property type="project" value="TreeGrafter"/>
</dbReference>
<evidence type="ECO:0000313" key="3">
    <source>
        <dbReference type="Proteomes" id="UP000800093"/>
    </source>
</evidence>
<comment type="caution">
    <text evidence="2">The sequence shown here is derived from an EMBL/GenBank/DDBJ whole genome shotgun (WGS) entry which is preliminary data.</text>
</comment>
<proteinExistence type="predicted"/>
<dbReference type="Proteomes" id="UP000800093">
    <property type="component" value="Unassembled WGS sequence"/>
</dbReference>
<organism evidence="2 3">
    <name type="scientific">Lojkania enalia</name>
    <dbReference type="NCBI Taxonomy" id="147567"/>
    <lineage>
        <taxon>Eukaryota</taxon>
        <taxon>Fungi</taxon>
        <taxon>Dikarya</taxon>
        <taxon>Ascomycota</taxon>
        <taxon>Pezizomycotina</taxon>
        <taxon>Dothideomycetes</taxon>
        <taxon>Pleosporomycetidae</taxon>
        <taxon>Pleosporales</taxon>
        <taxon>Pleosporales incertae sedis</taxon>
        <taxon>Lojkania</taxon>
    </lineage>
</organism>
<protein>
    <recommendedName>
        <fullName evidence="4">Cnl2/NKP2 family protein</fullName>
    </recommendedName>
</protein>
<dbReference type="Pfam" id="PF09447">
    <property type="entry name" value="Cnl2_NKP2"/>
    <property type="match status" value="1"/>
</dbReference>
<dbReference type="EMBL" id="ML986744">
    <property type="protein sequence ID" value="KAF2258636.1"/>
    <property type="molecule type" value="Genomic_DNA"/>
</dbReference>
<evidence type="ECO:0000256" key="1">
    <source>
        <dbReference type="SAM" id="Coils"/>
    </source>
</evidence>
<accession>A0A9P4JY99</accession>
<evidence type="ECO:0000313" key="2">
    <source>
        <dbReference type="EMBL" id="KAF2258636.1"/>
    </source>
</evidence>
<evidence type="ECO:0008006" key="4">
    <source>
        <dbReference type="Google" id="ProtNLM"/>
    </source>
</evidence>
<dbReference type="InterPro" id="IPR018565">
    <property type="entry name" value="Nkp2/Cnl2"/>
</dbReference>
<dbReference type="PANTHER" id="PTHR28064">
    <property type="entry name" value="INNER KINETOCHORE SUBUNIT NKP2"/>
    <property type="match status" value="1"/>
</dbReference>
<keyword evidence="3" id="KW-1185">Reference proteome</keyword>
<dbReference type="AlphaFoldDB" id="A0A9P4JY99"/>
<dbReference type="GO" id="GO:0031511">
    <property type="term" value="C:Mis6-Sim4 complex"/>
    <property type="evidence" value="ECO:0007669"/>
    <property type="project" value="TreeGrafter"/>
</dbReference>
<sequence>MASEERVLLANFLLSPAPFPNVLTQEEFVRIFPAAHRSSPAIAELYNELRHIRRRNIENVRQNIENEVRASKQLRREYRKNRQVEDHAFVAGLDPVALAMEVELSGHGPRGKPHTLQTVRSSMEDACVSIQAQIATIEADIEKTVEDLKTAIGDLSDLRYGQLAKSARSGEDITDELLATLKRLEAACGTPAG</sequence>
<dbReference type="PANTHER" id="PTHR28064:SF1">
    <property type="entry name" value="INNER KINETOCHORE SUBUNIT NKP2"/>
    <property type="match status" value="1"/>
</dbReference>
<name>A0A9P4JY99_9PLEO</name>
<dbReference type="OrthoDB" id="2311687at2759"/>
<gene>
    <name evidence="2" type="ORF">CC78DRAFT_537627</name>
</gene>
<keyword evidence="1" id="KW-0175">Coiled coil</keyword>
<feature type="coiled-coil region" evidence="1">
    <location>
        <begin position="54"/>
        <end position="81"/>
    </location>
</feature>
<reference evidence="3" key="1">
    <citation type="journal article" date="2020" name="Stud. Mycol.">
        <title>101 Dothideomycetes genomes: A test case for predicting lifestyles and emergence of pathogens.</title>
        <authorList>
            <person name="Haridas S."/>
            <person name="Albert R."/>
            <person name="Binder M."/>
            <person name="Bloem J."/>
            <person name="LaButti K."/>
            <person name="Salamov A."/>
            <person name="Andreopoulos B."/>
            <person name="Baker S."/>
            <person name="Barry K."/>
            <person name="Bills G."/>
            <person name="Bluhm B."/>
            <person name="Cannon C."/>
            <person name="Castanera R."/>
            <person name="Culley D."/>
            <person name="Daum C."/>
            <person name="Ezra D."/>
            <person name="Gonzalez J."/>
            <person name="Henrissat B."/>
            <person name="Kuo A."/>
            <person name="Liang C."/>
            <person name="Lipzen A."/>
            <person name="Lutzoni F."/>
            <person name="Magnuson J."/>
            <person name="Mondo S."/>
            <person name="Nolan M."/>
            <person name="Ohm R."/>
            <person name="Pangilinan J."/>
            <person name="Park H.-J."/>
            <person name="Ramirez L."/>
            <person name="Alfaro M."/>
            <person name="Sun H."/>
            <person name="Tritt A."/>
            <person name="Yoshinaga Y."/>
            <person name="Zwiers L.-H."/>
            <person name="Turgeon B."/>
            <person name="Goodwin S."/>
            <person name="Spatafora J."/>
            <person name="Crous P."/>
            <person name="Grigoriev I."/>
        </authorList>
    </citation>
    <scope>NUCLEOTIDE SEQUENCE [LARGE SCALE GENOMIC DNA]</scope>
    <source>
        <strain evidence="3">CBS 304.66</strain>
    </source>
</reference>